<gene>
    <name evidence="1" type="ORF">RPERSI_LOCUS2436</name>
</gene>
<protein>
    <submittedName>
        <fullName evidence="1">13380_t:CDS:1</fullName>
    </submittedName>
</protein>
<evidence type="ECO:0000313" key="1">
    <source>
        <dbReference type="EMBL" id="CAG8515078.1"/>
    </source>
</evidence>
<name>A0ACA9L824_9GLOM</name>
<dbReference type="Proteomes" id="UP000789920">
    <property type="component" value="Unassembled WGS sequence"/>
</dbReference>
<comment type="caution">
    <text evidence="1">The sequence shown here is derived from an EMBL/GenBank/DDBJ whole genome shotgun (WGS) entry which is preliminary data.</text>
</comment>
<dbReference type="EMBL" id="CAJVQC010002653">
    <property type="protein sequence ID" value="CAG8515078.1"/>
    <property type="molecule type" value="Genomic_DNA"/>
</dbReference>
<proteinExistence type="predicted"/>
<evidence type="ECO:0000313" key="2">
    <source>
        <dbReference type="Proteomes" id="UP000789920"/>
    </source>
</evidence>
<reference evidence="1" key="1">
    <citation type="submission" date="2021-06" db="EMBL/GenBank/DDBJ databases">
        <authorList>
            <person name="Kallberg Y."/>
            <person name="Tangrot J."/>
            <person name="Rosling A."/>
        </authorList>
    </citation>
    <scope>NUCLEOTIDE SEQUENCE</scope>
    <source>
        <strain evidence="1">MA461A</strain>
    </source>
</reference>
<accession>A0ACA9L824</accession>
<organism evidence="1 2">
    <name type="scientific">Racocetra persica</name>
    <dbReference type="NCBI Taxonomy" id="160502"/>
    <lineage>
        <taxon>Eukaryota</taxon>
        <taxon>Fungi</taxon>
        <taxon>Fungi incertae sedis</taxon>
        <taxon>Mucoromycota</taxon>
        <taxon>Glomeromycotina</taxon>
        <taxon>Glomeromycetes</taxon>
        <taxon>Diversisporales</taxon>
        <taxon>Gigasporaceae</taxon>
        <taxon>Racocetra</taxon>
    </lineage>
</organism>
<sequence length="169" mass="20053">MTQDIMTHIVYNALLMIYLVFLKYLIPLVKEYISLHDKWVNECDGFLLVYSIAKRRTFEGIEKFHNHVTRTKDSVQVPIILVGNGCEQAIGREVSIEEGENLAKRLKCEFFETSSKQRINVCRAFYSLIRMIRQDDGMSKRNIKKRKTFRYLFRRISWLMSDLVYLADK</sequence>
<keyword evidence="2" id="KW-1185">Reference proteome</keyword>